<evidence type="ECO:0000313" key="1">
    <source>
        <dbReference type="EMBL" id="PHQ28049.1"/>
    </source>
</evidence>
<dbReference type="OrthoDB" id="1439856at2"/>
<dbReference type="RefSeq" id="WP_099647440.1">
    <property type="nucleotide sequence ID" value="NZ_KZ319301.1"/>
</dbReference>
<name>A0A2G1VNJ6_9FLAO</name>
<reference evidence="1 2" key="1">
    <citation type="submission" date="2017-08" db="EMBL/GenBank/DDBJ databases">
        <title>The whole genome shortgun sequences of strain Leeuwenhoekiella nanhaiensis G18 from the South China Sea.</title>
        <authorList>
            <person name="Liu Q."/>
        </authorList>
    </citation>
    <scope>NUCLEOTIDE SEQUENCE [LARGE SCALE GENOMIC DNA]</scope>
    <source>
        <strain evidence="1 2">G18</strain>
    </source>
</reference>
<dbReference type="EMBL" id="NQXA01000021">
    <property type="protein sequence ID" value="PHQ28049.1"/>
    <property type="molecule type" value="Genomic_DNA"/>
</dbReference>
<accession>A0A2G1VNJ6</accession>
<organism evidence="1 2">
    <name type="scientific">Leeuwenhoekiella nanhaiensis</name>
    <dbReference type="NCBI Taxonomy" id="1655491"/>
    <lineage>
        <taxon>Bacteria</taxon>
        <taxon>Pseudomonadati</taxon>
        <taxon>Bacteroidota</taxon>
        <taxon>Flavobacteriia</taxon>
        <taxon>Flavobacteriales</taxon>
        <taxon>Flavobacteriaceae</taxon>
        <taxon>Leeuwenhoekiella</taxon>
    </lineage>
</organism>
<proteinExistence type="predicted"/>
<gene>
    <name evidence="1" type="ORF">CJ305_16665</name>
</gene>
<comment type="caution">
    <text evidence="1">The sequence shown here is derived from an EMBL/GenBank/DDBJ whole genome shotgun (WGS) entry which is preliminary data.</text>
</comment>
<evidence type="ECO:0000313" key="2">
    <source>
        <dbReference type="Proteomes" id="UP000229433"/>
    </source>
</evidence>
<sequence>MIVILAFFFSSNDDKNPREIPIDLKEMGVVDFFQPDEILRVWRYPEGGAAFEELFEIKRTGNNWTASRFTYLPDEFRNDNQLRSLRKKEKIDLSKDEIKAFVNRKLLHKDTKPTEIREDVVSTVCLCDLYRTEYRKGNQAHFFEFNLEEKGNTNISKIKLISFLTKSVLE</sequence>
<dbReference type="AlphaFoldDB" id="A0A2G1VNJ6"/>
<keyword evidence="2" id="KW-1185">Reference proteome</keyword>
<protein>
    <submittedName>
        <fullName evidence="1">Uncharacterized protein</fullName>
    </submittedName>
</protein>
<dbReference type="Proteomes" id="UP000229433">
    <property type="component" value="Unassembled WGS sequence"/>
</dbReference>